<sequence>MGYVIGVDVGGTFTDAVLADDQGRIIGAKAPSTPPDYSDGVLDVLRALAEQLGVGLDEMLADTHHIAHGTTSSLNALVMGNVPAVGFITTRGHGDSIYIMNVEGRYLGSSPEQLQSVITQTKSHGLIPKRSTFEVTERIDRDGGVVVALDEEDVRGVVREILGQGVAAIAVSLLWSFRNDSHERRIREIVEEIAPGTFVSLSSEVSPRIREFARSATTIMSTQIGPGLADYLGNLESTLRANGLAGPLLVMQSNGGAIVAAEAPATAISTVGSVLTGGVVGAVALGRQLGHRNVVATDVGGTTFLVGLVVDGEPVRSSSTVINHHPINVPTLEVHAIGSGGGAIAWIDQGGNLQVGPMSAQAVPGPACYDQGGTEPTNTDANLVLGILPASGLLGGRKSLNLEKARDAIRVRIAEPLGLSIEDAAAAIYAVQNAQTGDLLRKTVVEAGHDPRDFVLYAFGGAGPANCAAYAAELGVNEVAVPLGPVASAFSAYGLATSDIVLAAELSDPVTLPTDPAAVERNFQGLERRVLDSLGRQGIAFESVELHRELDMRFAMQLAELPVEIASTVTESELVDAVHRFEHRYEELYGAGSGFSAAGVQAITYRVRAVGKLALSLELPMIEAAETDDPTAAQIGERPVRLDSSGFADTPIYDYTRLRAGHRISGPAVIQVPTTTVVVPARMVGTVDARGNLIIDTRLDARQNGTHS</sequence>
<dbReference type="Pfam" id="PF05378">
    <property type="entry name" value="Hydant_A_N"/>
    <property type="match status" value="1"/>
</dbReference>
<dbReference type="InterPro" id="IPR043129">
    <property type="entry name" value="ATPase_NBD"/>
</dbReference>
<dbReference type="GO" id="GO:0005829">
    <property type="term" value="C:cytosol"/>
    <property type="evidence" value="ECO:0007669"/>
    <property type="project" value="TreeGrafter"/>
</dbReference>
<protein>
    <submittedName>
        <fullName evidence="4">Hydantoinase/oxoprolinase family protein</fullName>
    </submittedName>
</protein>
<reference evidence="4" key="1">
    <citation type="submission" date="2022-08" db="EMBL/GenBank/DDBJ databases">
        <authorList>
            <person name="Deng Y."/>
            <person name="Han X.-F."/>
            <person name="Zhang Y.-Q."/>
        </authorList>
    </citation>
    <scope>NUCLEOTIDE SEQUENCE</scope>
    <source>
        <strain evidence="4">CPCC 203407</strain>
    </source>
</reference>
<dbReference type="InterPro" id="IPR049517">
    <property type="entry name" value="ACX-like_C"/>
</dbReference>
<name>A0AA41XE45_9MICO</name>
<dbReference type="SUPFAM" id="SSF53067">
    <property type="entry name" value="Actin-like ATPase domain"/>
    <property type="match status" value="1"/>
</dbReference>
<feature type="domain" description="Hydantoinase/oxoprolinase N-terminal" evidence="2">
    <location>
        <begin position="5"/>
        <end position="193"/>
    </location>
</feature>
<dbReference type="EMBL" id="JANLCK010000005">
    <property type="protein sequence ID" value="MCS5726504.1"/>
    <property type="molecule type" value="Genomic_DNA"/>
</dbReference>
<accession>A0AA41XE45</accession>
<organism evidence="4 5">
    <name type="scientific">Herbiconiux oxytropis</name>
    <dbReference type="NCBI Taxonomy" id="2970915"/>
    <lineage>
        <taxon>Bacteria</taxon>
        <taxon>Bacillati</taxon>
        <taxon>Actinomycetota</taxon>
        <taxon>Actinomycetes</taxon>
        <taxon>Micrococcales</taxon>
        <taxon>Microbacteriaceae</taxon>
        <taxon>Herbiconiux</taxon>
    </lineage>
</organism>
<dbReference type="PANTHER" id="PTHR11365">
    <property type="entry name" value="5-OXOPROLINASE RELATED"/>
    <property type="match status" value="1"/>
</dbReference>
<dbReference type="InterPro" id="IPR045079">
    <property type="entry name" value="Oxoprolinase-like"/>
</dbReference>
<comment type="caution">
    <text evidence="4">The sequence shown here is derived from an EMBL/GenBank/DDBJ whole genome shotgun (WGS) entry which is preliminary data.</text>
</comment>
<dbReference type="Pfam" id="PF19278">
    <property type="entry name" value="Hydant_A_C"/>
    <property type="match status" value="1"/>
</dbReference>
<feature type="domain" description="Hydantoinase A/oxoprolinase" evidence="1">
    <location>
        <begin position="214"/>
        <end position="501"/>
    </location>
</feature>
<evidence type="ECO:0000259" key="3">
    <source>
        <dbReference type="Pfam" id="PF19278"/>
    </source>
</evidence>
<dbReference type="InterPro" id="IPR008040">
    <property type="entry name" value="Hydant_A_N"/>
</dbReference>
<dbReference type="PANTHER" id="PTHR11365:SF23">
    <property type="entry name" value="HYPOTHETICAL 5-OXOPROLINASE (EUROFUNG)-RELATED"/>
    <property type="match status" value="1"/>
</dbReference>
<dbReference type="Proteomes" id="UP001165587">
    <property type="component" value="Unassembled WGS sequence"/>
</dbReference>
<feature type="domain" description="Acetophenone carboxylase-like C-terminal" evidence="3">
    <location>
        <begin position="518"/>
        <end position="689"/>
    </location>
</feature>
<dbReference type="InterPro" id="IPR002821">
    <property type="entry name" value="Hydantoinase_A"/>
</dbReference>
<evidence type="ECO:0000313" key="5">
    <source>
        <dbReference type="Proteomes" id="UP001165587"/>
    </source>
</evidence>
<dbReference type="GO" id="GO:0017168">
    <property type="term" value="F:5-oxoprolinase (ATP-hydrolyzing) activity"/>
    <property type="evidence" value="ECO:0007669"/>
    <property type="project" value="TreeGrafter"/>
</dbReference>
<gene>
    <name evidence="4" type="ORF">N1028_11425</name>
</gene>
<dbReference type="RefSeq" id="WP_259528963.1">
    <property type="nucleotide sequence ID" value="NZ_JANLCK010000005.1"/>
</dbReference>
<dbReference type="Pfam" id="PF01968">
    <property type="entry name" value="Hydantoinase_A"/>
    <property type="match status" value="1"/>
</dbReference>
<dbReference type="AlphaFoldDB" id="A0AA41XE45"/>
<evidence type="ECO:0000313" key="4">
    <source>
        <dbReference type="EMBL" id="MCS5726504.1"/>
    </source>
</evidence>
<keyword evidence="5" id="KW-1185">Reference proteome</keyword>
<proteinExistence type="predicted"/>
<dbReference type="Gene3D" id="3.30.420.40">
    <property type="match status" value="1"/>
</dbReference>
<evidence type="ECO:0000259" key="1">
    <source>
        <dbReference type="Pfam" id="PF01968"/>
    </source>
</evidence>
<evidence type="ECO:0000259" key="2">
    <source>
        <dbReference type="Pfam" id="PF05378"/>
    </source>
</evidence>
<dbReference type="GO" id="GO:0006749">
    <property type="term" value="P:glutathione metabolic process"/>
    <property type="evidence" value="ECO:0007669"/>
    <property type="project" value="TreeGrafter"/>
</dbReference>